<dbReference type="GO" id="GO:0015137">
    <property type="term" value="F:citrate transmembrane transporter activity"/>
    <property type="evidence" value="ECO:0007669"/>
    <property type="project" value="TreeGrafter"/>
</dbReference>
<dbReference type="GO" id="GO:0005886">
    <property type="term" value="C:plasma membrane"/>
    <property type="evidence" value="ECO:0007669"/>
    <property type="project" value="TreeGrafter"/>
</dbReference>
<keyword evidence="7" id="KW-1185">Reference proteome</keyword>
<reference evidence="8 9" key="1">
    <citation type="submission" date="2025-04" db="UniProtKB">
        <authorList>
            <consortium name="RefSeq"/>
        </authorList>
    </citation>
    <scope>IDENTIFICATION</scope>
    <source>
        <strain evidence="8 9">Mau12</strain>
        <tissue evidence="8 9">Whole Body</tissue>
    </source>
</reference>
<feature type="transmembrane region" description="Helical" evidence="6">
    <location>
        <begin position="22"/>
        <end position="41"/>
    </location>
</feature>
<comment type="subcellular location">
    <subcellularLocation>
        <location evidence="1">Membrane</location>
        <topology evidence="1">Multi-pass membrane protein</topology>
    </subcellularLocation>
</comment>
<evidence type="ECO:0000256" key="2">
    <source>
        <dbReference type="ARBA" id="ARBA00006772"/>
    </source>
</evidence>
<keyword evidence="5 6" id="KW-0472">Membrane</keyword>
<evidence type="ECO:0000313" key="7">
    <source>
        <dbReference type="Proteomes" id="UP000515162"/>
    </source>
</evidence>
<evidence type="ECO:0000256" key="3">
    <source>
        <dbReference type="ARBA" id="ARBA00022692"/>
    </source>
</evidence>
<comment type="similarity">
    <text evidence="2">Belongs to the SLC13A/DASS transporter (TC 2.A.47) family. NADC subfamily.</text>
</comment>
<dbReference type="InterPro" id="IPR001898">
    <property type="entry name" value="SLC13A/DASS"/>
</dbReference>
<dbReference type="Pfam" id="PF00939">
    <property type="entry name" value="Na_sulph_symp"/>
    <property type="match status" value="1"/>
</dbReference>
<feature type="transmembrane region" description="Helical" evidence="6">
    <location>
        <begin position="94"/>
        <end position="115"/>
    </location>
</feature>
<dbReference type="PANTHER" id="PTHR10283">
    <property type="entry name" value="SOLUTE CARRIER FAMILY 13 MEMBER"/>
    <property type="match status" value="1"/>
</dbReference>
<evidence type="ECO:0000256" key="4">
    <source>
        <dbReference type="ARBA" id="ARBA00022989"/>
    </source>
</evidence>
<feature type="transmembrane region" description="Helical" evidence="6">
    <location>
        <begin position="70"/>
        <end position="88"/>
    </location>
</feature>
<feature type="transmembrane region" description="Helical" evidence="6">
    <location>
        <begin position="314"/>
        <end position="331"/>
    </location>
</feature>
<keyword evidence="3 6" id="KW-0812">Transmembrane</keyword>
<protein>
    <submittedName>
        <fullName evidence="8 9">Protein I'm not dead yet 2</fullName>
    </submittedName>
</protein>
<feature type="transmembrane region" description="Helical" evidence="6">
    <location>
        <begin position="520"/>
        <end position="545"/>
    </location>
</feature>
<organism evidence="7 9">
    <name type="scientific">Drosophila mauritiana</name>
    <name type="common">Fruit fly</name>
    <dbReference type="NCBI Taxonomy" id="7226"/>
    <lineage>
        <taxon>Eukaryota</taxon>
        <taxon>Metazoa</taxon>
        <taxon>Ecdysozoa</taxon>
        <taxon>Arthropoda</taxon>
        <taxon>Hexapoda</taxon>
        <taxon>Insecta</taxon>
        <taxon>Pterygota</taxon>
        <taxon>Neoptera</taxon>
        <taxon>Endopterygota</taxon>
        <taxon>Diptera</taxon>
        <taxon>Brachycera</taxon>
        <taxon>Muscomorpha</taxon>
        <taxon>Ephydroidea</taxon>
        <taxon>Drosophilidae</taxon>
        <taxon>Drosophila</taxon>
        <taxon>Sophophora</taxon>
    </lineage>
</organism>
<evidence type="ECO:0000256" key="6">
    <source>
        <dbReference type="SAM" id="Phobius"/>
    </source>
</evidence>
<feature type="transmembrane region" description="Helical" evidence="6">
    <location>
        <begin position="203"/>
        <end position="227"/>
    </location>
</feature>
<proteinExistence type="inferred from homology"/>
<sequence length="556" mass="60996">MGDADGKIAGGQAVKRCCGFHWRGKATVMIPIITLPLMIYGVLENNLAYQCMYLVANMALFWITEAIPLYLTALFPVVFLPLFGILTSEKVCSFYFSDTVVMFIGGLLIALAIEYSNLHQRIALNTILIVGCSPRRLHFGLVMVTCFISLWISNSAATAMMCPIVKAVLNEMETQNIFSIYKSQEEEPVEEGDPPHPSTISMAFYFGIAYSSSIGGCGTLIGTGTNLTYKGLYDTRFPNSEEKIDFPIFMAYSVPFVVLVLVFLTYFSLQVTHMGLFRPNSKIGQEVKKGAESQDVVKDVIKQRRAELGPMSCHEIQVGLLFVLMIFLLFTRKPGFFPGWADFLNAKAIGSGPPVFFATVLLFALPTQYTFFKYCCGKAPFPGQTLDACLSWVYCQKYTPFGLAFLLGGGFALAEGSRVSGMAKMLGESLAFAGEMHSVLVISMCIIISLFCTAFASNVAICNILIPIFSEMALAIKVHPMKLTFPAALACSLAFHLPVSTPPNAIISGFTGLKTKYMAIAGLLPTFWAFLCLLFTGTVWTMLIYPGTTEFPSWAV</sequence>
<evidence type="ECO:0000256" key="1">
    <source>
        <dbReference type="ARBA" id="ARBA00004141"/>
    </source>
</evidence>
<evidence type="ECO:0000313" key="9">
    <source>
        <dbReference type="RefSeq" id="XP_033164240.1"/>
    </source>
</evidence>
<dbReference type="AlphaFoldDB" id="A0A6P8K5Q9"/>
<evidence type="ECO:0000256" key="5">
    <source>
        <dbReference type="ARBA" id="ARBA00023136"/>
    </source>
</evidence>
<feature type="transmembrane region" description="Helical" evidence="6">
    <location>
        <begin position="401"/>
        <end position="419"/>
    </location>
</feature>
<feature type="transmembrane region" description="Helical" evidence="6">
    <location>
        <begin position="248"/>
        <end position="269"/>
    </location>
</feature>
<dbReference type="PANTHER" id="PTHR10283:SF82">
    <property type="entry name" value="SOLUTE CARRIER FAMILY 13 MEMBER 2"/>
    <property type="match status" value="1"/>
</dbReference>
<evidence type="ECO:0000313" key="8">
    <source>
        <dbReference type="RefSeq" id="XP_033164239.1"/>
    </source>
</evidence>
<name>A0A6P8K5Q9_DROMA</name>
<feature type="transmembrane region" description="Helical" evidence="6">
    <location>
        <begin position="439"/>
        <end position="469"/>
    </location>
</feature>
<feature type="transmembrane region" description="Helical" evidence="6">
    <location>
        <begin position="343"/>
        <end position="364"/>
    </location>
</feature>
<gene>
    <name evidence="8 9" type="primary">LOC117143598</name>
</gene>
<dbReference type="RefSeq" id="XP_033164240.1">
    <property type="nucleotide sequence ID" value="XM_033308349.1"/>
</dbReference>
<dbReference type="RefSeq" id="XP_033164239.1">
    <property type="nucleotide sequence ID" value="XM_033308348.1"/>
</dbReference>
<dbReference type="GO" id="GO:0015141">
    <property type="term" value="F:succinate transmembrane transporter activity"/>
    <property type="evidence" value="ECO:0007669"/>
    <property type="project" value="TreeGrafter"/>
</dbReference>
<dbReference type="Proteomes" id="UP000515162">
    <property type="component" value="Chromosome 3R"/>
</dbReference>
<keyword evidence="4 6" id="KW-1133">Transmembrane helix</keyword>
<accession>A0A6P8K5Q9</accession>
<dbReference type="GeneID" id="117143598"/>